<evidence type="ECO:0000313" key="4">
    <source>
        <dbReference type="Proteomes" id="UP000314285"/>
    </source>
</evidence>
<gene>
    <name evidence="3" type="ORF">FHY67_08305</name>
</gene>
<feature type="region of interest" description="Disordered" evidence="1">
    <location>
        <begin position="40"/>
        <end position="134"/>
    </location>
</feature>
<evidence type="ECO:0000259" key="2">
    <source>
        <dbReference type="Pfam" id="PF13511"/>
    </source>
</evidence>
<feature type="domain" description="DUF4124" evidence="2">
    <location>
        <begin position="23"/>
        <end position="56"/>
    </location>
</feature>
<organism evidence="3 4">
    <name type="scientific">Acinetobacter radioresistens</name>
    <dbReference type="NCBI Taxonomy" id="40216"/>
    <lineage>
        <taxon>Bacteria</taxon>
        <taxon>Pseudomonadati</taxon>
        <taxon>Pseudomonadota</taxon>
        <taxon>Gammaproteobacteria</taxon>
        <taxon>Moraxellales</taxon>
        <taxon>Moraxellaceae</taxon>
        <taxon>Acinetobacter</taxon>
    </lineage>
</organism>
<evidence type="ECO:0000256" key="1">
    <source>
        <dbReference type="SAM" id="MobiDB-lite"/>
    </source>
</evidence>
<feature type="compositionally biased region" description="Low complexity" evidence="1">
    <location>
        <begin position="99"/>
        <end position="110"/>
    </location>
</feature>
<dbReference type="RefSeq" id="WP_139880669.1">
    <property type="nucleotide sequence ID" value="NZ_VFBM01000005.1"/>
</dbReference>
<dbReference type="Proteomes" id="UP000314285">
    <property type="component" value="Unassembled WGS sequence"/>
</dbReference>
<dbReference type="AlphaFoldDB" id="A0A8H2PRK4"/>
<dbReference type="EMBL" id="VFBM01000005">
    <property type="protein sequence ID" value="TNX92154.1"/>
    <property type="molecule type" value="Genomic_DNA"/>
</dbReference>
<reference evidence="3 4" key="1">
    <citation type="submission" date="2019-06" db="EMBL/GenBank/DDBJ databases">
        <title>Genome of Acinetobacter radioresistens APH1, a phenol degrading strain.</title>
        <authorList>
            <person name="Liu Y."/>
        </authorList>
    </citation>
    <scope>NUCLEOTIDE SEQUENCE [LARGE SCALE GENOMIC DNA]</scope>
    <source>
        <strain evidence="3 4">APH1</strain>
    </source>
</reference>
<protein>
    <submittedName>
        <fullName evidence="3">DUF4124 domain-containing protein</fullName>
    </submittedName>
</protein>
<proteinExistence type="predicted"/>
<dbReference type="InterPro" id="IPR025392">
    <property type="entry name" value="DUF4124"/>
</dbReference>
<feature type="compositionally biased region" description="Polar residues" evidence="1">
    <location>
        <begin position="68"/>
        <end position="98"/>
    </location>
</feature>
<dbReference type="Pfam" id="PF13511">
    <property type="entry name" value="DUF4124"/>
    <property type="match status" value="1"/>
</dbReference>
<accession>A0A8H2PRK4</accession>
<evidence type="ECO:0000313" key="3">
    <source>
        <dbReference type="EMBL" id="TNX92154.1"/>
    </source>
</evidence>
<feature type="compositionally biased region" description="Polar residues" evidence="1">
    <location>
        <begin position="118"/>
        <end position="134"/>
    </location>
</feature>
<sequence>MVLSSLKRKSLIHLIIISTGAGLSQPLLAQQYYKWVDRKGTTHYTTTPPPKTAKKKGKVETYGWHNSAPLNTNQSNTQDSQAVALPQNMQTPQGNSVPSSNSQQNAQTQTIPVLPATAPQTLATPSENVNQQPR</sequence>
<name>A0A8H2PRK4_ACIRA</name>
<comment type="caution">
    <text evidence="3">The sequence shown here is derived from an EMBL/GenBank/DDBJ whole genome shotgun (WGS) entry which is preliminary data.</text>
</comment>